<sequence length="44" mass="5015">MTQLNTFSNIYAILFPSARFHSIGEIEDVHSDRKKKGSLLHIAK</sequence>
<name>S5Z8R5_GEOG3</name>
<dbReference type="KEGG" id="gjf:M493_01135"/>
<dbReference type="AlphaFoldDB" id="S5Z8R5"/>
<gene>
    <name evidence="1" type="ORF">M493_01135</name>
</gene>
<proteinExistence type="predicted"/>
<accession>S5Z8R5</accession>
<dbReference type="Proteomes" id="UP000015500">
    <property type="component" value="Chromosome"/>
</dbReference>
<protein>
    <submittedName>
        <fullName evidence="1">Uncharacterized protein</fullName>
    </submittedName>
</protein>
<dbReference type="HOGENOM" id="CLU_3216762_0_0_9"/>
<evidence type="ECO:0000313" key="2">
    <source>
        <dbReference type="Proteomes" id="UP000015500"/>
    </source>
</evidence>
<reference evidence="1 2" key="1">
    <citation type="journal article" date="2014" name="Genome Announc.">
        <title>Complete Genome Sequence of the Thermophilic Polychlorinated Biphenyl Degrader Geobacillus sp. Strain JF8 (NBRC 109937).</title>
        <authorList>
            <person name="Shintani M."/>
            <person name="Ohtsubo Y."/>
            <person name="Fukuda K."/>
            <person name="Hosoyama A."/>
            <person name="Ohji S."/>
            <person name="Yamazoe A."/>
            <person name="Fujita N."/>
            <person name="Nagata Y."/>
            <person name="Tsuda M."/>
            <person name="Hatta T."/>
            <person name="Kimbara K."/>
        </authorList>
    </citation>
    <scope>NUCLEOTIDE SEQUENCE [LARGE SCALE GENOMIC DNA]</scope>
    <source>
        <strain evidence="1 2">JF8</strain>
    </source>
</reference>
<dbReference type="EMBL" id="CP006254">
    <property type="protein sequence ID" value="AGT30590.1"/>
    <property type="molecule type" value="Genomic_DNA"/>
</dbReference>
<organism evidence="1 2">
    <name type="scientific">Geobacillus genomosp. 3</name>
    <dbReference type="NCBI Taxonomy" id="1921421"/>
    <lineage>
        <taxon>Bacteria</taxon>
        <taxon>Bacillati</taxon>
        <taxon>Bacillota</taxon>
        <taxon>Bacilli</taxon>
        <taxon>Bacillales</taxon>
        <taxon>Anoxybacillaceae</taxon>
        <taxon>Geobacillus</taxon>
    </lineage>
</organism>
<evidence type="ECO:0000313" key="1">
    <source>
        <dbReference type="EMBL" id="AGT30590.1"/>
    </source>
</evidence>
<keyword evidence="2" id="KW-1185">Reference proteome</keyword>